<dbReference type="EnsemblProtists" id="EOD25562">
    <property type="protein sequence ID" value="EOD25562"/>
    <property type="gene ID" value="EMIHUDRAFT_237577"/>
</dbReference>
<dbReference type="Gene3D" id="1.25.40.20">
    <property type="entry name" value="Ankyrin repeat-containing domain"/>
    <property type="match status" value="1"/>
</dbReference>
<protein>
    <recommendedName>
        <fullName evidence="4">Ankyrin repeat domain-containing protein</fullName>
    </recommendedName>
</protein>
<dbReference type="AlphaFoldDB" id="A0A0D3JPX7"/>
<reference evidence="3" key="1">
    <citation type="journal article" date="2013" name="Nature">
        <title>Pan genome of the phytoplankton Emiliania underpins its global distribution.</title>
        <authorList>
            <person name="Read B.A."/>
            <person name="Kegel J."/>
            <person name="Klute M.J."/>
            <person name="Kuo A."/>
            <person name="Lefebvre S.C."/>
            <person name="Maumus F."/>
            <person name="Mayer C."/>
            <person name="Miller J."/>
            <person name="Monier A."/>
            <person name="Salamov A."/>
            <person name="Young J."/>
            <person name="Aguilar M."/>
            <person name="Claverie J.M."/>
            <person name="Frickenhaus S."/>
            <person name="Gonzalez K."/>
            <person name="Herman E.K."/>
            <person name="Lin Y.C."/>
            <person name="Napier J."/>
            <person name="Ogata H."/>
            <person name="Sarno A.F."/>
            <person name="Shmutz J."/>
            <person name="Schroeder D."/>
            <person name="de Vargas C."/>
            <person name="Verret F."/>
            <person name="von Dassow P."/>
            <person name="Valentin K."/>
            <person name="Van de Peer Y."/>
            <person name="Wheeler G."/>
            <person name="Dacks J.B."/>
            <person name="Delwiche C.F."/>
            <person name="Dyhrman S.T."/>
            <person name="Glockner G."/>
            <person name="John U."/>
            <person name="Richards T."/>
            <person name="Worden A.Z."/>
            <person name="Zhang X."/>
            <person name="Grigoriev I.V."/>
            <person name="Allen A.E."/>
            <person name="Bidle K."/>
            <person name="Borodovsky M."/>
            <person name="Bowler C."/>
            <person name="Brownlee C."/>
            <person name="Cock J.M."/>
            <person name="Elias M."/>
            <person name="Gladyshev V.N."/>
            <person name="Groth M."/>
            <person name="Guda C."/>
            <person name="Hadaegh A."/>
            <person name="Iglesias-Rodriguez M.D."/>
            <person name="Jenkins J."/>
            <person name="Jones B.M."/>
            <person name="Lawson T."/>
            <person name="Leese F."/>
            <person name="Lindquist E."/>
            <person name="Lobanov A."/>
            <person name="Lomsadze A."/>
            <person name="Malik S.B."/>
            <person name="Marsh M.E."/>
            <person name="Mackinder L."/>
            <person name="Mock T."/>
            <person name="Mueller-Roeber B."/>
            <person name="Pagarete A."/>
            <person name="Parker M."/>
            <person name="Probert I."/>
            <person name="Quesneville H."/>
            <person name="Raines C."/>
            <person name="Rensing S.A."/>
            <person name="Riano-Pachon D.M."/>
            <person name="Richier S."/>
            <person name="Rokitta S."/>
            <person name="Shiraiwa Y."/>
            <person name="Soanes D.M."/>
            <person name="van der Giezen M."/>
            <person name="Wahlund T.M."/>
            <person name="Williams B."/>
            <person name="Wilson W."/>
            <person name="Wolfe G."/>
            <person name="Wurch L.L."/>
        </authorList>
    </citation>
    <scope>NUCLEOTIDE SEQUENCE</scope>
</reference>
<organism evidence="2 3">
    <name type="scientific">Emiliania huxleyi (strain CCMP1516)</name>
    <dbReference type="NCBI Taxonomy" id="280463"/>
    <lineage>
        <taxon>Eukaryota</taxon>
        <taxon>Haptista</taxon>
        <taxon>Haptophyta</taxon>
        <taxon>Prymnesiophyceae</taxon>
        <taxon>Isochrysidales</taxon>
        <taxon>Noelaerhabdaceae</taxon>
        <taxon>Emiliania</taxon>
    </lineage>
</organism>
<proteinExistence type="predicted"/>
<sequence>MPPRKKGKVTSAAVDHSERLKELLSECRCARPNRPKIEKLLDLLPPDTDALRQAMFAAVRQQRADVLEWVLKRGADANVSEDDTASAWRALPIAIGNTCCPCVSLLLAHGAKLAQRDVNQAVHGLHDSGIHSLSNELILQVIEKAWAGERVGADAGVVAFNDQKAHMPEGVPARATMWRHLHKECGEKYCPVRRAEEREAKWDAERAAERADGLEREP</sequence>
<dbReference type="KEGG" id="ehx:EMIHUDRAFT_237577"/>
<dbReference type="PaxDb" id="2903-EOD25562"/>
<dbReference type="Proteomes" id="UP000013827">
    <property type="component" value="Unassembled WGS sequence"/>
</dbReference>
<evidence type="ECO:0000256" key="1">
    <source>
        <dbReference type="SAM" id="MobiDB-lite"/>
    </source>
</evidence>
<accession>A0A0D3JPX7</accession>
<dbReference type="SUPFAM" id="SSF48403">
    <property type="entry name" value="Ankyrin repeat"/>
    <property type="match status" value="1"/>
</dbReference>
<evidence type="ECO:0000313" key="3">
    <source>
        <dbReference type="Proteomes" id="UP000013827"/>
    </source>
</evidence>
<evidence type="ECO:0008006" key="4">
    <source>
        <dbReference type="Google" id="ProtNLM"/>
    </source>
</evidence>
<dbReference type="HOGENOM" id="CLU_1268933_0_0_1"/>
<keyword evidence="3" id="KW-1185">Reference proteome</keyword>
<dbReference type="InterPro" id="IPR036770">
    <property type="entry name" value="Ankyrin_rpt-contain_sf"/>
</dbReference>
<name>A0A0D3JPX7_EMIH1</name>
<feature type="region of interest" description="Disordered" evidence="1">
    <location>
        <begin position="198"/>
        <end position="218"/>
    </location>
</feature>
<dbReference type="GeneID" id="17271107"/>
<dbReference type="RefSeq" id="XP_005777991.1">
    <property type="nucleotide sequence ID" value="XM_005777934.1"/>
</dbReference>
<reference evidence="2" key="2">
    <citation type="submission" date="2024-10" db="UniProtKB">
        <authorList>
            <consortium name="EnsemblProtists"/>
        </authorList>
    </citation>
    <scope>IDENTIFICATION</scope>
</reference>
<evidence type="ECO:0000313" key="2">
    <source>
        <dbReference type="EnsemblProtists" id="EOD25562"/>
    </source>
</evidence>